<keyword evidence="2" id="KW-1185">Reference proteome</keyword>
<dbReference type="InterPro" id="IPR006311">
    <property type="entry name" value="TAT_signal"/>
</dbReference>
<sequence length="236" mass="25372">MHPKNVSRRQLLAGVASMGAASIAGLAFATERSRAFTETTQLQTGSIDGLLLDWREKYNDTPLTDTTDGAASPSPTGPAISLGNVLPGDSGSLSVQLRLDTENEDADDVEVETELSFDLTGDLQSPGLQEFIHAAVWYDTGFLEVDAFGARNAERDPGEQLVHPDAEGTLEDVTTALSDGVALDTNPNAPTESTCLSGSDKVTVTFWWWFPTDQENINAVQGDTVEFDIRFDAEQC</sequence>
<name>A0A343TMR5_9EURY</name>
<dbReference type="PROSITE" id="PS51318">
    <property type="entry name" value="TAT"/>
    <property type="match status" value="1"/>
</dbReference>
<dbReference type="Proteomes" id="UP000263012">
    <property type="component" value="Chromosome"/>
</dbReference>
<reference evidence="2" key="1">
    <citation type="submission" date="2017-11" db="EMBL/GenBank/DDBJ databases">
        <title>Phenotypic and genomic properties of facultatively anaerobic sulfur-reducing natronoarchaea from hypersaline soda lakes.</title>
        <authorList>
            <person name="Sorokin D.Y."/>
            <person name="Kublanov I.V."/>
            <person name="Roman P."/>
            <person name="Sinninghe Damste J.S."/>
            <person name="Golyshin P.N."/>
            <person name="Rojo D."/>
            <person name="Ciordia S."/>
            <person name="Mena M.D.C."/>
            <person name="Ferrer M."/>
            <person name="Messina E."/>
            <person name="Smedile F."/>
            <person name="La Spada G."/>
            <person name="La Cono V."/>
            <person name="Yakimov M.M."/>
        </authorList>
    </citation>
    <scope>NUCLEOTIDE SEQUENCE [LARGE SCALE GENOMIC DNA]</scope>
    <source>
        <strain evidence="2">AArc-Sl</strain>
    </source>
</reference>
<accession>A0A343TMR5</accession>
<gene>
    <name evidence="1" type="ORF">AArcSl_2772</name>
</gene>
<evidence type="ECO:0000313" key="1">
    <source>
        <dbReference type="EMBL" id="AUX10387.1"/>
    </source>
</evidence>
<dbReference type="OrthoDB" id="202775at2157"/>
<dbReference type="EMBL" id="CP025066">
    <property type="protein sequence ID" value="AUX10387.1"/>
    <property type="molecule type" value="Genomic_DNA"/>
</dbReference>
<dbReference type="AlphaFoldDB" id="A0A343TMR5"/>
<evidence type="ECO:0000313" key="2">
    <source>
        <dbReference type="Proteomes" id="UP000263012"/>
    </source>
</evidence>
<dbReference type="GeneID" id="37879129"/>
<dbReference type="RefSeq" id="WP_119820573.1">
    <property type="nucleotide sequence ID" value="NZ_CP025066.1"/>
</dbReference>
<proteinExistence type="predicted"/>
<protein>
    <submittedName>
        <fullName evidence="1">Uncharacterized protein</fullName>
    </submittedName>
</protein>
<organism evidence="1 2">
    <name type="scientific">Halalkaliarchaeum desulfuricum</name>
    <dbReference type="NCBI Taxonomy" id="2055893"/>
    <lineage>
        <taxon>Archaea</taxon>
        <taxon>Methanobacteriati</taxon>
        <taxon>Methanobacteriota</taxon>
        <taxon>Stenosarchaea group</taxon>
        <taxon>Halobacteria</taxon>
        <taxon>Halobacteriales</taxon>
        <taxon>Haloferacaceae</taxon>
        <taxon>Halalkaliarchaeum</taxon>
    </lineage>
</organism>
<dbReference type="KEGG" id="hdf:AArcSl_2772"/>